<organism evidence="1 2">
    <name type="scientific">Candidatus Parabacteroides intestinigallinarum</name>
    <dbReference type="NCBI Taxonomy" id="2838722"/>
    <lineage>
        <taxon>Bacteria</taxon>
        <taxon>Pseudomonadati</taxon>
        <taxon>Bacteroidota</taxon>
        <taxon>Bacteroidia</taxon>
        <taxon>Bacteroidales</taxon>
        <taxon>Tannerellaceae</taxon>
        <taxon>Parabacteroides</taxon>
    </lineage>
</organism>
<sequence>MQEEDYTFVTLDGEDALPADAVVIDVEEGASVDLGADVVVAEDDLSLADHADFITLADDTVMLSDTDTLDLYSMDMDEVDISFTL</sequence>
<gene>
    <name evidence="1" type="ORF">H9848_07760</name>
</gene>
<reference evidence="1" key="2">
    <citation type="submission" date="2021-04" db="EMBL/GenBank/DDBJ databases">
        <authorList>
            <person name="Gilroy R."/>
        </authorList>
    </citation>
    <scope>NUCLEOTIDE SEQUENCE</scope>
    <source>
        <strain evidence="1">ChiHecec2B26-12326</strain>
    </source>
</reference>
<dbReference type="AlphaFoldDB" id="A0A9D2BQB9"/>
<name>A0A9D2BQB9_9BACT</name>
<comment type="caution">
    <text evidence="1">The sequence shown here is derived from an EMBL/GenBank/DDBJ whole genome shotgun (WGS) entry which is preliminary data.</text>
</comment>
<dbReference type="EMBL" id="DXEN01000059">
    <property type="protein sequence ID" value="HIX86487.1"/>
    <property type="molecule type" value="Genomic_DNA"/>
</dbReference>
<evidence type="ECO:0000313" key="1">
    <source>
        <dbReference type="EMBL" id="HIX86487.1"/>
    </source>
</evidence>
<reference evidence="1" key="1">
    <citation type="journal article" date="2021" name="PeerJ">
        <title>Extensive microbial diversity within the chicken gut microbiome revealed by metagenomics and culture.</title>
        <authorList>
            <person name="Gilroy R."/>
            <person name="Ravi A."/>
            <person name="Getino M."/>
            <person name="Pursley I."/>
            <person name="Horton D.L."/>
            <person name="Alikhan N.F."/>
            <person name="Baker D."/>
            <person name="Gharbi K."/>
            <person name="Hall N."/>
            <person name="Watson M."/>
            <person name="Adriaenssens E.M."/>
            <person name="Foster-Nyarko E."/>
            <person name="Jarju S."/>
            <person name="Secka A."/>
            <person name="Antonio M."/>
            <person name="Oren A."/>
            <person name="Chaudhuri R.R."/>
            <person name="La Ragione R."/>
            <person name="Hildebrand F."/>
            <person name="Pallen M.J."/>
        </authorList>
    </citation>
    <scope>NUCLEOTIDE SEQUENCE</scope>
    <source>
        <strain evidence="1">ChiHecec2B26-12326</strain>
    </source>
</reference>
<evidence type="ECO:0000313" key="2">
    <source>
        <dbReference type="Proteomes" id="UP000823847"/>
    </source>
</evidence>
<accession>A0A9D2BQB9</accession>
<proteinExistence type="predicted"/>
<protein>
    <submittedName>
        <fullName evidence="1">Uncharacterized protein</fullName>
    </submittedName>
</protein>
<dbReference type="Proteomes" id="UP000823847">
    <property type="component" value="Unassembled WGS sequence"/>
</dbReference>